<accession>A0A1H4T6X3</accession>
<evidence type="ECO:0000259" key="1">
    <source>
        <dbReference type="Pfam" id="PF00534"/>
    </source>
</evidence>
<dbReference type="CDD" id="cd03801">
    <property type="entry name" value="GT4_PimA-like"/>
    <property type="match status" value="1"/>
</dbReference>
<dbReference type="InterPro" id="IPR050194">
    <property type="entry name" value="Glycosyltransferase_grp1"/>
</dbReference>
<dbReference type="InterPro" id="IPR001296">
    <property type="entry name" value="Glyco_trans_1"/>
</dbReference>
<dbReference type="OrthoDB" id="9795068at2"/>
<keyword evidence="2" id="KW-0808">Transferase</keyword>
<dbReference type="SUPFAM" id="SSF53756">
    <property type="entry name" value="UDP-Glycosyltransferase/glycogen phosphorylase"/>
    <property type="match status" value="1"/>
</dbReference>
<dbReference type="Gene3D" id="3.40.50.2000">
    <property type="entry name" value="Glycogen Phosphorylase B"/>
    <property type="match status" value="2"/>
</dbReference>
<sequence length="410" mass="46029">MEGAHRRIRLAYVVSHPIQYQAMLLRRIAADPDIDLKVFFCSDLSLRKYKDPGFGVDVEWDVPLTEGYRSVVLSRWRDTDKLSPTRPISRGMFRALAGGIDSMPFDAMWVHGYSTVNSLHAIFSANALGIPVLLRAESWLADRDRSSTKLALKQLYLSGLKLLVDAVLPIGTRNAEYWTSYFGSDFPAFTMPYAVDNEYFASRAASSTLTRQKLQAELSLDPSRPVILFASKLQERKHADHLLEAYLRLRSETTLTPYLLIVGDGEMRAQLQQRAEASGMEGIRFLGFRNQSELPRFFDLSTVFVLPSRHEAWGLITNEAMATGLPVIVSSDVGCAADLLRDGENGYVYPVGDIAKLRDALAATLEPGKSERMGQRSRDILSRWSYREDLRGLKEALRYVTKLPIQGAAK</sequence>
<dbReference type="AlphaFoldDB" id="A0A1H4T6X3"/>
<feature type="domain" description="Glycosyl transferase family 1" evidence="1">
    <location>
        <begin position="211"/>
        <end position="378"/>
    </location>
</feature>
<dbReference type="PANTHER" id="PTHR45947:SF3">
    <property type="entry name" value="SULFOQUINOVOSYL TRANSFERASE SQD2"/>
    <property type="match status" value="1"/>
</dbReference>
<gene>
    <name evidence="2" type="ORF">SAMN05443244_3661</name>
</gene>
<organism evidence="2 3">
    <name type="scientific">Terriglobus roseus</name>
    <dbReference type="NCBI Taxonomy" id="392734"/>
    <lineage>
        <taxon>Bacteria</taxon>
        <taxon>Pseudomonadati</taxon>
        <taxon>Acidobacteriota</taxon>
        <taxon>Terriglobia</taxon>
        <taxon>Terriglobales</taxon>
        <taxon>Acidobacteriaceae</taxon>
        <taxon>Terriglobus</taxon>
    </lineage>
</organism>
<dbReference type="Proteomes" id="UP000182409">
    <property type="component" value="Unassembled WGS sequence"/>
</dbReference>
<dbReference type="Pfam" id="PF00534">
    <property type="entry name" value="Glycos_transf_1"/>
    <property type="match status" value="1"/>
</dbReference>
<evidence type="ECO:0000313" key="2">
    <source>
        <dbReference type="EMBL" id="SEC52038.1"/>
    </source>
</evidence>
<dbReference type="GO" id="GO:0016758">
    <property type="term" value="F:hexosyltransferase activity"/>
    <property type="evidence" value="ECO:0007669"/>
    <property type="project" value="TreeGrafter"/>
</dbReference>
<proteinExistence type="predicted"/>
<evidence type="ECO:0000313" key="3">
    <source>
        <dbReference type="Proteomes" id="UP000182409"/>
    </source>
</evidence>
<dbReference type="EMBL" id="FNSD01000001">
    <property type="protein sequence ID" value="SEC52038.1"/>
    <property type="molecule type" value="Genomic_DNA"/>
</dbReference>
<protein>
    <submittedName>
        <fullName evidence="2">Glycosyltransferase involved in cell wall bisynthesis</fullName>
    </submittedName>
</protein>
<reference evidence="2 3" key="1">
    <citation type="submission" date="2016-10" db="EMBL/GenBank/DDBJ databases">
        <authorList>
            <person name="de Groot N.N."/>
        </authorList>
    </citation>
    <scope>NUCLEOTIDE SEQUENCE [LARGE SCALE GENOMIC DNA]</scope>
    <source>
        <strain evidence="2 3">AB35.6</strain>
    </source>
</reference>
<dbReference type="PANTHER" id="PTHR45947">
    <property type="entry name" value="SULFOQUINOVOSYL TRANSFERASE SQD2"/>
    <property type="match status" value="1"/>
</dbReference>
<name>A0A1H4T6X3_9BACT</name>